<comment type="cofactor">
    <cofactor evidence="7">
        <name>Mg(2+)</name>
        <dbReference type="ChEBI" id="CHEBI:18420"/>
    </cofactor>
</comment>
<feature type="transmembrane region" description="Helical" evidence="8">
    <location>
        <begin position="153"/>
        <end position="173"/>
    </location>
</feature>
<feature type="transmembrane region" description="Helical" evidence="8">
    <location>
        <begin position="214"/>
        <end position="232"/>
    </location>
</feature>
<dbReference type="PANTHER" id="PTHR22926:SF3">
    <property type="entry name" value="UNDECAPRENYL-PHOSPHATE ALPHA-N-ACETYLGLUCOSAMINYL 1-PHOSPHATE TRANSFERASE"/>
    <property type="match status" value="1"/>
</dbReference>
<dbReference type="GO" id="GO:0016780">
    <property type="term" value="F:phosphotransferase activity, for other substituted phosphate groups"/>
    <property type="evidence" value="ECO:0007669"/>
    <property type="project" value="InterPro"/>
</dbReference>
<evidence type="ECO:0000313" key="9">
    <source>
        <dbReference type="EMBL" id="NHO52958.1"/>
    </source>
</evidence>
<keyword evidence="6 8" id="KW-0472">Membrane</keyword>
<gene>
    <name evidence="9" type="ORF">GOB87_03140</name>
</gene>
<evidence type="ECO:0000256" key="2">
    <source>
        <dbReference type="ARBA" id="ARBA00022475"/>
    </source>
</evidence>
<feature type="transmembrane region" description="Helical" evidence="8">
    <location>
        <begin position="185"/>
        <end position="202"/>
    </location>
</feature>
<feature type="binding site" evidence="7">
    <location>
        <position position="208"/>
    </location>
    <ligand>
        <name>Mg(2+)</name>
        <dbReference type="ChEBI" id="CHEBI:18420"/>
    </ligand>
</feature>
<organism evidence="9 10">
    <name type="scientific">Acetobacter estunensis</name>
    <dbReference type="NCBI Taxonomy" id="104097"/>
    <lineage>
        <taxon>Bacteria</taxon>
        <taxon>Pseudomonadati</taxon>
        <taxon>Pseudomonadota</taxon>
        <taxon>Alphaproteobacteria</taxon>
        <taxon>Acetobacterales</taxon>
        <taxon>Acetobacteraceae</taxon>
        <taxon>Acetobacter</taxon>
    </lineage>
</organism>
<feature type="binding site" evidence="7">
    <location>
        <position position="148"/>
    </location>
    <ligand>
        <name>Mg(2+)</name>
        <dbReference type="ChEBI" id="CHEBI:18420"/>
    </ligand>
</feature>
<dbReference type="AlphaFoldDB" id="A0A967EB10"/>
<evidence type="ECO:0000256" key="4">
    <source>
        <dbReference type="ARBA" id="ARBA00022692"/>
    </source>
</evidence>
<feature type="transmembrane region" description="Helical" evidence="8">
    <location>
        <begin position="238"/>
        <end position="259"/>
    </location>
</feature>
<evidence type="ECO:0000313" key="10">
    <source>
        <dbReference type="Proteomes" id="UP000597459"/>
    </source>
</evidence>
<dbReference type="GO" id="GO:0009103">
    <property type="term" value="P:lipopolysaccharide biosynthetic process"/>
    <property type="evidence" value="ECO:0007669"/>
    <property type="project" value="TreeGrafter"/>
</dbReference>
<feature type="transmembrane region" description="Helical" evidence="8">
    <location>
        <begin position="73"/>
        <end position="93"/>
    </location>
</feature>
<keyword evidence="4 8" id="KW-0812">Transmembrane</keyword>
<comment type="subcellular location">
    <subcellularLocation>
        <location evidence="1">Cell membrane</location>
        <topology evidence="1">Multi-pass membrane protein</topology>
    </subcellularLocation>
</comment>
<dbReference type="GO" id="GO:0046872">
    <property type="term" value="F:metal ion binding"/>
    <property type="evidence" value="ECO:0007669"/>
    <property type="project" value="UniProtKB-KW"/>
</dbReference>
<dbReference type="GO" id="GO:0071555">
    <property type="term" value="P:cell wall organization"/>
    <property type="evidence" value="ECO:0007669"/>
    <property type="project" value="TreeGrafter"/>
</dbReference>
<feature type="transmembrane region" description="Helical" evidence="8">
    <location>
        <begin position="315"/>
        <end position="334"/>
    </location>
</feature>
<proteinExistence type="predicted"/>
<evidence type="ECO:0000256" key="5">
    <source>
        <dbReference type="ARBA" id="ARBA00022989"/>
    </source>
</evidence>
<name>A0A967EB10_9PROT</name>
<sequence>MFHVFSPSLLVLLGAYALSALLTRSMIRVAVLDTPGHRSSHTRPTPKGGGVGVMGAFGLLYFPLHMLCGLDTFAPEGIAIWGAAMLLGTVSWLDDVYQWPPLIKLAAQVVAAVLVTLATLPMGDAGFMLAVTMLCAVTWTVFVTNAVNFMDGLNGLVGGVLCLSLLCLALPFWPADGVELRGNSALLAFGLLAFLPLNFPHARIFLGDVGSQPCGLLIATAALMLAQGGPVAQELPNLHAAALVPCLIAGLLYDVAVTLMRRSFAGEKLLQAHRGHLYQVAFRAGLPMPMVTLLHWGFVAWGVGAYALLGRLPTLLPLILVVLLPQFVWTAFVVRRVRHHPVGRW</sequence>
<keyword evidence="10" id="KW-1185">Reference proteome</keyword>
<dbReference type="PANTHER" id="PTHR22926">
    <property type="entry name" value="PHOSPHO-N-ACETYLMURAMOYL-PENTAPEPTIDE-TRANSFERASE"/>
    <property type="match status" value="1"/>
</dbReference>
<dbReference type="EMBL" id="WOTH01000004">
    <property type="protein sequence ID" value="NHO52958.1"/>
    <property type="molecule type" value="Genomic_DNA"/>
</dbReference>
<dbReference type="GO" id="GO:0044038">
    <property type="term" value="P:cell wall macromolecule biosynthetic process"/>
    <property type="evidence" value="ECO:0007669"/>
    <property type="project" value="TreeGrafter"/>
</dbReference>
<feature type="transmembrane region" description="Helical" evidence="8">
    <location>
        <begin position="6"/>
        <end position="27"/>
    </location>
</feature>
<accession>A0A967EB10</accession>
<keyword evidence="7" id="KW-0479">Metal-binding</keyword>
<feature type="transmembrane region" description="Helical" evidence="8">
    <location>
        <begin position="126"/>
        <end position="146"/>
    </location>
</feature>
<keyword evidence="7" id="KW-0460">Magnesium</keyword>
<feature type="transmembrane region" description="Helical" evidence="8">
    <location>
        <begin position="102"/>
        <end position="120"/>
    </location>
</feature>
<dbReference type="Pfam" id="PF00953">
    <property type="entry name" value="Glycos_transf_4"/>
    <property type="match status" value="1"/>
</dbReference>
<dbReference type="GO" id="GO:0005886">
    <property type="term" value="C:plasma membrane"/>
    <property type="evidence" value="ECO:0007669"/>
    <property type="project" value="UniProtKB-SubCell"/>
</dbReference>
<keyword evidence="5 8" id="KW-1133">Transmembrane helix</keyword>
<keyword evidence="2" id="KW-1003">Cell membrane</keyword>
<evidence type="ECO:0000256" key="6">
    <source>
        <dbReference type="ARBA" id="ARBA00023136"/>
    </source>
</evidence>
<reference evidence="9" key="1">
    <citation type="submission" date="2019-11" db="EMBL/GenBank/DDBJ databases">
        <title>Description of new Acetobacter species.</title>
        <authorList>
            <person name="Cleenwerck I."/>
            <person name="Sombolestani A.S."/>
        </authorList>
    </citation>
    <scope>NUCLEOTIDE SEQUENCE</scope>
    <source>
        <strain evidence="9">LMG 1626</strain>
    </source>
</reference>
<protein>
    <submittedName>
        <fullName evidence="9">UDP-phosphate alpha-N-acetylglucosaminephosphotransferase</fullName>
    </submittedName>
</protein>
<dbReference type="InterPro" id="IPR000715">
    <property type="entry name" value="Glycosyl_transferase_4"/>
</dbReference>
<feature type="transmembrane region" description="Helical" evidence="8">
    <location>
        <begin position="280"/>
        <end position="309"/>
    </location>
</feature>
<comment type="caution">
    <text evidence="9">The sequence shown here is derived from an EMBL/GenBank/DDBJ whole genome shotgun (WGS) entry which is preliminary data.</text>
</comment>
<keyword evidence="3" id="KW-0808">Transferase</keyword>
<evidence type="ECO:0000256" key="3">
    <source>
        <dbReference type="ARBA" id="ARBA00022679"/>
    </source>
</evidence>
<evidence type="ECO:0000256" key="8">
    <source>
        <dbReference type="SAM" id="Phobius"/>
    </source>
</evidence>
<feature type="transmembrane region" description="Helical" evidence="8">
    <location>
        <begin position="48"/>
        <end position="67"/>
    </location>
</feature>
<dbReference type="Proteomes" id="UP000597459">
    <property type="component" value="Unassembled WGS sequence"/>
</dbReference>
<evidence type="ECO:0000256" key="7">
    <source>
        <dbReference type="PIRSR" id="PIRSR600715-1"/>
    </source>
</evidence>
<dbReference type="RefSeq" id="WP_166313206.1">
    <property type="nucleotide sequence ID" value="NZ_WOTH01000004.1"/>
</dbReference>
<evidence type="ECO:0000256" key="1">
    <source>
        <dbReference type="ARBA" id="ARBA00004651"/>
    </source>
</evidence>